<dbReference type="Proteomes" id="UP000217465">
    <property type="component" value="Unassembled WGS sequence"/>
</dbReference>
<dbReference type="EMBL" id="NSGR01000009">
    <property type="protein sequence ID" value="PCH11440.1"/>
    <property type="molecule type" value="Genomic_DNA"/>
</dbReference>
<dbReference type="Proteomes" id="UP001180515">
    <property type="component" value="Unassembled WGS sequence"/>
</dbReference>
<evidence type="ECO:0000313" key="3">
    <source>
        <dbReference type="Proteomes" id="UP000217465"/>
    </source>
</evidence>
<organism evidence="2 3">
    <name type="scientific">Streptococcus parauberis</name>
    <dbReference type="NCBI Taxonomy" id="1348"/>
    <lineage>
        <taxon>Bacteria</taxon>
        <taxon>Bacillati</taxon>
        <taxon>Bacillota</taxon>
        <taxon>Bacilli</taxon>
        <taxon>Lactobacillales</taxon>
        <taxon>Streptococcaceae</taxon>
        <taxon>Streptococcus</taxon>
    </lineage>
</organism>
<dbReference type="Gene3D" id="3.40.630.30">
    <property type="match status" value="1"/>
</dbReference>
<sequence>MQIRPERKSDEQAIQTLINESFATAEHADGNEAELVRALRAGSSYVPELTLILE</sequence>
<reference evidence="1" key="2">
    <citation type="submission" date="2023-03" db="EMBL/GenBank/DDBJ databases">
        <authorList>
            <person name="Shen W."/>
            <person name="Cai J."/>
        </authorList>
    </citation>
    <scope>NUCLEOTIDE SEQUENCE</scope>
    <source>
        <strain evidence="1">P82-2</strain>
    </source>
</reference>
<protein>
    <recommendedName>
        <fullName evidence="4">GNAT family N-acetyltransferase</fullName>
    </recommendedName>
</protein>
<dbReference type="GeneID" id="61421875"/>
<evidence type="ECO:0008006" key="4">
    <source>
        <dbReference type="Google" id="ProtNLM"/>
    </source>
</evidence>
<dbReference type="RefSeq" id="WP_003105634.1">
    <property type="nucleotide sequence ID" value="NZ_BAWT01000001.1"/>
</dbReference>
<accession>A0A0E2U9D2</accession>
<evidence type="ECO:0000313" key="2">
    <source>
        <dbReference type="EMBL" id="PCH11440.1"/>
    </source>
</evidence>
<name>A0A0E2U9D2_9STRE</name>
<proteinExistence type="predicted"/>
<reference evidence="2 3" key="1">
    <citation type="submission" date="2016-06" db="EMBL/GenBank/DDBJ databases">
        <authorList>
            <person name="Haines A.N."/>
            <person name="Council K.R."/>
        </authorList>
    </citation>
    <scope>NUCLEOTIDE SEQUENCE [LARGE SCALE GENOMIC DNA]</scope>
    <source>
        <strain evidence="2 3">SP158-29</strain>
    </source>
</reference>
<dbReference type="EMBL" id="JARQAG010000001">
    <property type="protein sequence ID" value="MDT2730742.1"/>
    <property type="molecule type" value="Genomic_DNA"/>
</dbReference>
<dbReference type="AlphaFoldDB" id="A0A0E2U9D2"/>
<comment type="caution">
    <text evidence="2">The sequence shown here is derived from an EMBL/GenBank/DDBJ whole genome shotgun (WGS) entry which is preliminary data.</text>
</comment>
<evidence type="ECO:0000313" key="1">
    <source>
        <dbReference type="EMBL" id="MDT2730742.1"/>
    </source>
</evidence>
<gene>
    <name evidence="2" type="ORF">A9Y57_01743</name>
    <name evidence="1" type="ORF">P7G31_00555</name>
</gene>